<keyword evidence="2" id="KW-1185">Reference proteome</keyword>
<sequence length="508" mass="57772">MCQKSSSFTRIVHTSTKHVVTLASRLSRLVRPAAARSSDAQVHCNRLFENDDILYMICEEVGARSDSDGWDVYTVRRTLAGLARVCKAFADPALSVLWRELDGLEPLVALRTRARSSQRGKEVDPYDRQAQEWPRAKYYLSKIRVLHLDTTFVHESSVTSVFLIFTQVYLGGVTLSALRTLHWRLNVRSSARDVLSLIPRSLRYLEIAIFDDGKDVALYEDKFIELITQLYSTIPLLCEFHISAPHFPAGAPPISSLPLLERVTLEISSVQPEPGAFLQSLASLQSLVELNLNYMTLRDVDAVTKFDTLRSLSLTGMHRPHITQIMQLIDAPYLQSLHLVVDWSEEGEDSRTHYPPVLRLACRKYGRSLHSFSLTRTRSSSEYWSIPWSPDEERLVEVIEPLCQVHQLEELRLQFPYWSLEFGPADIPELALAWPRITTLSFDYAVSMGTRSSSLWMSNTSDAARVLDGLFPQLDIEGSIRMTASTDWLHVLEKLHKMRARRLGKPSS</sequence>
<accession>A0A8E2DQE3</accession>
<dbReference type="OrthoDB" id="3543113at2759"/>
<dbReference type="SUPFAM" id="SSF52047">
    <property type="entry name" value="RNI-like"/>
    <property type="match status" value="1"/>
</dbReference>
<dbReference type="Gene3D" id="3.80.10.10">
    <property type="entry name" value="Ribonuclease Inhibitor"/>
    <property type="match status" value="1"/>
</dbReference>
<dbReference type="AlphaFoldDB" id="A0A8E2DQE3"/>
<evidence type="ECO:0000313" key="1">
    <source>
        <dbReference type="EMBL" id="OCH93904.1"/>
    </source>
</evidence>
<proteinExistence type="predicted"/>
<dbReference type="InterPro" id="IPR032675">
    <property type="entry name" value="LRR_dom_sf"/>
</dbReference>
<dbReference type="EMBL" id="KV722349">
    <property type="protein sequence ID" value="OCH93904.1"/>
    <property type="molecule type" value="Genomic_DNA"/>
</dbReference>
<protein>
    <submittedName>
        <fullName evidence="1">Uncharacterized protein</fullName>
    </submittedName>
</protein>
<dbReference type="Proteomes" id="UP000250043">
    <property type="component" value="Unassembled WGS sequence"/>
</dbReference>
<evidence type="ECO:0000313" key="2">
    <source>
        <dbReference type="Proteomes" id="UP000250043"/>
    </source>
</evidence>
<reference evidence="1 2" key="1">
    <citation type="submission" date="2016-07" db="EMBL/GenBank/DDBJ databases">
        <title>Draft genome of the white-rot fungus Obba rivulosa 3A-2.</title>
        <authorList>
            <consortium name="DOE Joint Genome Institute"/>
            <person name="Miettinen O."/>
            <person name="Riley R."/>
            <person name="Acob R."/>
            <person name="Barry K."/>
            <person name="Cullen D."/>
            <person name="De Vries R."/>
            <person name="Hainaut M."/>
            <person name="Hatakka A."/>
            <person name="Henrissat B."/>
            <person name="Hilden K."/>
            <person name="Kuo R."/>
            <person name="Labutti K."/>
            <person name="Lipzen A."/>
            <person name="Makela M.R."/>
            <person name="Sandor L."/>
            <person name="Spatafora J.W."/>
            <person name="Grigoriev I.V."/>
            <person name="Hibbett D.S."/>
        </authorList>
    </citation>
    <scope>NUCLEOTIDE SEQUENCE [LARGE SCALE GENOMIC DNA]</scope>
    <source>
        <strain evidence="1 2">3A-2</strain>
    </source>
</reference>
<gene>
    <name evidence="1" type="ORF">OBBRIDRAFT_789768</name>
</gene>
<organism evidence="1 2">
    <name type="scientific">Obba rivulosa</name>
    <dbReference type="NCBI Taxonomy" id="1052685"/>
    <lineage>
        <taxon>Eukaryota</taxon>
        <taxon>Fungi</taxon>
        <taxon>Dikarya</taxon>
        <taxon>Basidiomycota</taxon>
        <taxon>Agaricomycotina</taxon>
        <taxon>Agaricomycetes</taxon>
        <taxon>Polyporales</taxon>
        <taxon>Gelatoporiaceae</taxon>
        <taxon>Obba</taxon>
    </lineage>
</organism>
<name>A0A8E2DQE3_9APHY</name>